<name>A0A0G0QJL7_9BACT</name>
<dbReference type="GO" id="GO:0008237">
    <property type="term" value="F:metallopeptidase activity"/>
    <property type="evidence" value="ECO:0007669"/>
    <property type="project" value="UniProtKB-KW"/>
</dbReference>
<dbReference type="GO" id="GO:0005886">
    <property type="term" value="C:plasma membrane"/>
    <property type="evidence" value="ECO:0007669"/>
    <property type="project" value="UniProtKB-SubCell"/>
</dbReference>
<evidence type="ECO:0000256" key="8">
    <source>
        <dbReference type="ARBA" id="ARBA00022801"/>
    </source>
</evidence>
<keyword evidence="12 13" id="KW-0472">Membrane</keyword>
<accession>A0A0G0QJL7</accession>
<feature type="transmembrane region" description="Helical" evidence="13">
    <location>
        <begin position="169"/>
        <end position="186"/>
    </location>
</feature>
<dbReference type="Proteomes" id="UP000034246">
    <property type="component" value="Unassembled WGS sequence"/>
</dbReference>
<feature type="domain" description="Peptidase M50" evidence="14">
    <location>
        <begin position="6"/>
        <end position="111"/>
    </location>
</feature>
<feature type="transmembrane region" description="Helical" evidence="13">
    <location>
        <begin position="89"/>
        <end position="113"/>
    </location>
</feature>
<reference evidence="15 16" key="1">
    <citation type="journal article" date="2015" name="Nature">
        <title>rRNA introns, odd ribosomes, and small enigmatic genomes across a large radiation of phyla.</title>
        <authorList>
            <person name="Brown C.T."/>
            <person name="Hug L.A."/>
            <person name="Thomas B.C."/>
            <person name="Sharon I."/>
            <person name="Castelle C.J."/>
            <person name="Singh A."/>
            <person name="Wilkins M.J."/>
            <person name="Williams K.H."/>
            <person name="Banfield J.F."/>
        </authorList>
    </citation>
    <scope>NUCLEOTIDE SEQUENCE [LARGE SCALE GENOMIC DNA]</scope>
</reference>
<protein>
    <recommendedName>
        <fullName evidence="14">Peptidase M50 domain-containing protein</fullName>
    </recommendedName>
</protein>
<keyword evidence="8" id="KW-0378">Hydrolase</keyword>
<dbReference type="InterPro" id="IPR052348">
    <property type="entry name" value="Metallopeptidase_M50B"/>
</dbReference>
<dbReference type="AlphaFoldDB" id="A0A0G0QJL7"/>
<evidence type="ECO:0000256" key="10">
    <source>
        <dbReference type="ARBA" id="ARBA00022989"/>
    </source>
</evidence>
<evidence type="ECO:0000313" key="15">
    <source>
        <dbReference type="EMBL" id="KKR10585.1"/>
    </source>
</evidence>
<dbReference type="GO" id="GO:0006508">
    <property type="term" value="P:proteolysis"/>
    <property type="evidence" value="ECO:0007669"/>
    <property type="project" value="UniProtKB-KW"/>
</dbReference>
<sequence>MQIISAILAFVIAITIHEASHAWMSDRLGDPTARLMGRLSFNPLRHLDLYGTVLIPLFLIFIGSPFVFGWAKPVMFDPYNLRNPKKDGALIALSGPASNMLLAIVLAVVFNLINNPFFPSTFLKMLLTDIITINVALAIFNLIPIHPLDGGKIFIGVLPDKDAAEAENFMNRFGLILLLIIIFPLFGRTSALNAFITPIVSLILKILIPGSGMV</sequence>
<evidence type="ECO:0000256" key="5">
    <source>
        <dbReference type="ARBA" id="ARBA00022670"/>
    </source>
</evidence>
<proteinExistence type="inferred from homology"/>
<dbReference type="STRING" id="1618550.UT39_C0018G0058"/>
<feature type="domain" description="Peptidase M50" evidence="14">
    <location>
        <begin position="125"/>
        <end position="180"/>
    </location>
</feature>
<evidence type="ECO:0000256" key="13">
    <source>
        <dbReference type="SAM" id="Phobius"/>
    </source>
</evidence>
<evidence type="ECO:0000256" key="11">
    <source>
        <dbReference type="ARBA" id="ARBA00023049"/>
    </source>
</evidence>
<keyword evidence="4" id="KW-1003">Cell membrane</keyword>
<keyword evidence="6 13" id="KW-0812">Transmembrane</keyword>
<evidence type="ECO:0000256" key="7">
    <source>
        <dbReference type="ARBA" id="ARBA00022723"/>
    </source>
</evidence>
<feature type="transmembrane region" description="Helical" evidence="13">
    <location>
        <begin position="49"/>
        <end position="68"/>
    </location>
</feature>
<evidence type="ECO:0000256" key="9">
    <source>
        <dbReference type="ARBA" id="ARBA00022833"/>
    </source>
</evidence>
<dbReference type="PANTHER" id="PTHR35864">
    <property type="entry name" value="ZINC METALLOPROTEASE MJ0611-RELATED"/>
    <property type="match status" value="1"/>
</dbReference>
<keyword evidence="9" id="KW-0862">Zinc</keyword>
<comment type="similarity">
    <text evidence="3">Belongs to the peptidase M50B family.</text>
</comment>
<feature type="transmembrane region" description="Helical" evidence="13">
    <location>
        <begin position="125"/>
        <end position="148"/>
    </location>
</feature>
<comment type="cofactor">
    <cofactor evidence="1">
        <name>Zn(2+)</name>
        <dbReference type="ChEBI" id="CHEBI:29105"/>
    </cofactor>
</comment>
<dbReference type="InterPro" id="IPR044537">
    <property type="entry name" value="Rip2-like"/>
</dbReference>
<evidence type="ECO:0000256" key="1">
    <source>
        <dbReference type="ARBA" id="ARBA00001947"/>
    </source>
</evidence>
<dbReference type="CDD" id="cd06158">
    <property type="entry name" value="S2P-M50_like_1"/>
    <property type="match status" value="1"/>
</dbReference>
<comment type="caution">
    <text evidence="15">The sequence shown here is derived from an EMBL/GenBank/DDBJ whole genome shotgun (WGS) entry which is preliminary data.</text>
</comment>
<dbReference type="Pfam" id="PF02163">
    <property type="entry name" value="Peptidase_M50"/>
    <property type="match status" value="2"/>
</dbReference>
<organism evidence="15 16">
    <name type="scientific">Candidatus Woesebacteria bacterium GW2011_GWA1_39_21</name>
    <dbReference type="NCBI Taxonomy" id="1618550"/>
    <lineage>
        <taxon>Bacteria</taxon>
        <taxon>Candidatus Woeseibacteriota</taxon>
    </lineage>
</organism>
<evidence type="ECO:0000256" key="4">
    <source>
        <dbReference type="ARBA" id="ARBA00022475"/>
    </source>
</evidence>
<evidence type="ECO:0000256" key="3">
    <source>
        <dbReference type="ARBA" id="ARBA00007931"/>
    </source>
</evidence>
<keyword evidence="10 13" id="KW-1133">Transmembrane helix</keyword>
<keyword evidence="11" id="KW-0482">Metalloprotease</keyword>
<evidence type="ECO:0000256" key="6">
    <source>
        <dbReference type="ARBA" id="ARBA00022692"/>
    </source>
</evidence>
<dbReference type="GO" id="GO:0046872">
    <property type="term" value="F:metal ion binding"/>
    <property type="evidence" value="ECO:0007669"/>
    <property type="project" value="UniProtKB-KW"/>
</dbReference>
<evidence type="ECO:0000256" key="2">
    <source>
        <dbReference type="ARBA" id="ARBA00004651"/>
    </source>
</evidence>
<comment type="subcellular location">
    <subcellularLocation>
        <location evidence="2">Cell membrane</location>
        <topology evidence="2">Multi-pass membrane protein</topology>
    </subcellularLocation>
</comment>
<evidence type="ECO:0000259" key="14">
    <source>
        <dbReference type="Pfam" id="PF02163"/>
    </source>
</evidence>
<keyword evidence="5" id="KW-0645">Protease</keyword>
<evidence type="ECO:0000313" key="16">
    <source>
        <dbReference type="Proteomes" id="UP000034246"/>
    </source>
</evidence>
<keyword evidence="7" id="KW-0479">Metal-binding</keyword>
<dbReference type="InterPro" id="IPR008915">
    <property type="entry name" value="Peptidase_M50"/>
</dbReference>
<evidence type="ECO:0000256" key="12">
    <source>
        <dbReference type="ARBA" id="ARBA00023136"/>
    </source>
</evidence>
<gene>
    <name evidence="15" type="ORF">UT39_C0018G0058</name>
</gene>
<feature type="transmembrane region" description="Helical" evidence="13">
    <location>
        <begin position="192"/>
        <end position="208"/>
    </location>
</feature>
<dbReference type="PANTHER" id="PTHR35864:SF1">
    <property type="entry name" value="ZINC METALLOPROTEASE YWHC-RELATED"/>
    <property type="match status" value="1"/>
</dbReference>
<dbReference type="EMBL" id="LBWP01000018">
    <property type="protein sequence ID" value="KKR10585.1"/>
    <property type="molecule type" value="Genomic_DNA"/>
</dbReference>